<accession>A0ABT9AKC6</accession>
<dbReference type="RefSeq" id="WP_305014578.1">
    <property type="nucleotide sequence ID" value="NZ_JAUQSX010000025.1"/>
</dbReference>
<protein>
    <submittedName>
        <fullName evidence="1">Uncharacterized protein</fullName>
    </submittedName>
</protein>
<keyword evidence="2" id="KW-1185">Reference proteome</keyword>
<reference evidence="1" key="1">
    <citation type="submission" date="2023-07" db="EMBL/GenBank/DDBJ databases">
        <authorList>
            <person name="Kim M.K."/>
        </authorList>
    </citation>
    <scope>NUCLEOTIDE SEQUENCE</scope>
    <source>
        <strain evidence="1">M29</strain>
    </source>
</reference>
<evidence type="ECO:0000313" key="2">
    <source>
        <dbReference type="Proteomes" id="UP001167796"/>
    </source>
</evidence>
<dbReference type="Proteomes" id="UP001167796">
    <property type="component" value="Unassembled WGS sequence"/>
</dbReference>
<name>A0ABT9AKC6_9BACT</name>
<organism evidence="1 2">
    <name type="scientific">Hymenobacter mellowenesis</name>
    <dbReference type="NCBI Taxonomy" id="3063995"/>
    <lineage>
        <taxon>Bacteria</taxon>
        <taxon>Pseudomonadati</taxon>
        <taxon>Bacteroidota</taxon>
        <taxon>Cytophagia</taxon>
        <taxon>Cytophagales</taxon>
        <taxon>Hymenobacteraceae</taxon>
        <taxon>Hymenobacter</taxon>
    </lineage>
</organism>
<gene>
    <name evidence="1" type="ORF">Q5H92_26405</name>
</gene>
<evidence type="ECO:0000313" key="1">
    <source>
        <dbReference type="EMBL" id="MDO7849919.1"/>
    </source>
</evidence>
<comment type="caution">
    <text evidence="1">The sequence shown here is derived from an EMBL/GenBank/DDBJ whole genome shotgun (WGS) entry which is preliminary data.</text>
</comment>
<sequence length="155" mass="17689">MKLCKTPGCCRQAYRAKSGSFAYCNPCRAEREKARDLVAWAYRKLKSNAKGRGCFFDLTLDEFRAFCYETQILLGRGRTAQSYHVDRIIDADGYTAGNLQKLTNTENLAKEMLRRKSVAWVSRWDKYGEPERGGVLRVLDYGPPTDDSAFPQPPF</sequence>
<proteinExistence type="predicted"/>
<dbReference type="EMBL" id="JAUQSX010000025">
    <property type="protein sequence ID" value="MDO7849919.1"/>
    <property type="molecule type" value="Genomic_DNA"/>
</dbReference>